<dbReference type="PANTHER" id="PTHR40942">
    <property type="match status" value="1"/>
</dbReference>
<dbReference type="EMBL" id="QOVF01000002">
    <property type="protein sequence ID" value="KAA0695232.1"/>
    <property type="molecule type" value="Genomic_DNA"/>
</dbReference>
<keyword evidence="4" id="KW-0378">Hydrolase</keyword>
<evidence type="ECO:0000256" key="2">
    <source>
        <dbReference type="ARBA" id="ARBA00005419"/>
    </source>
</evidence>
<reference evidence="10 11" key="1">
    <citation type="submission" date="2018-07" db="EMBL/GenBank/DDBJ databases">
        <title>Pseudomonas laoshanensis sp. nov., isolated from soil.</title>
        <authorList>
            <person name="Sun J."/>
            <person name="Yu L."/>
            <person name="Wang M."/>
            <person name="Zhang C."/>
        </authorList>
    </citation>
    <scope>NUCLEOTIDE SEQUENCE [LARGE SCALE GENOMIC DNA]</scope>
    <source>
        <strain evidence="10 11">Y22</strain>
    </source>
</reference>
<gene>
    <name evidence="10" type="ORF">DT594_10380</name>
</gene>
<evidence type="ECO:0000313" key="10">
    <source>
        <dbReference type="EMBL" id="KAA0695232.1"/>
    </source>
</evidence>
<evidence type="ECO:0000256" key="8">
    <source>
        <dbReference type="ARBA" id="ARBA00049417"/>
    </source>
</evidence>
<evidence type="ECO:0000256" key="5">
    <source>
        <dbReference type="ARBA" id="ARBA00031248"/>
    </source>
</evidence>
<dbReference type="Gene3D" id="3.60.21.10">
    <property type="match status" value="1"/>
</dbReference>
<dbReference type="SUPFAM" id="SSF56300">
    <property type="entry name" value="Metallo-dependent phosphatases"/>
    <property type="match status" value="1"/>
</dbReference>
<comment type="caution">
    <text evidence="10">The sequence shown here is derived from an EMBL/GenBank/DDBJ whole genome shotgun (WGS) entry which is preliminary data.</text>
</comment>
<dbReference type="PANTHER" id="PTHR40942:SF4">
    <property type="entry name" value="CYTOCHROME C5"/>
    <property type="match status" value="1"/>
</dbReference>
<dbReference type="NCBIfam" id="TIGR00668">
    <property type="entry name" value="apaH"/>
    <property type="match status" value="1"/>
</dbReference>
<dbReference type="OrthoDB" id="9807890at2"/>
<dbReference type="InterPro" id="IPR029052">
    <property type="entry name" value="Metallo-depent_PP-like"/>
</dbReference>
<dbReference type="NCBIfam" id="NF001204">
    <property type="entry name" value="PRK00166.1"/>
    <property type="match status" value="1"/>
</dbReference>
<comment type="catalytic activity">
    <reaction evidence="8">
        <text>P(1),P(4)-bis(5'-adenosyl) tetraphosphate + H2O = 2 ADP + 2 H(+)</text>
        <dbReference type="Rhea" id="RHEA:24252"/>
        <dbReference type="ChEBI" id="CHEBI:15377"/>
        <dbReference type="ChEBI" id="CHEBI:15378"/>
        <dbReference type="ChEBI" id="CHEBI:58141"/>
        <dbReference type="ChEBI" id="CHEBI:456216"/>
        <dbReference type="EC" id="3.6.1.41"/>
    </reaction>
</comment>
<protein>
    <recommendedName>
        <fullName evidence="3">bis(5'-nucleosyl)-tetraphosphatase (symmetrical)</fullName>
        <ecNumber evidence="3">3.6.1.41</ecNumber>
    </recommendedName>
    <alternativeName>
        <fullName evidence="6">Ap4A hydrolase</fullName>
    </alternativeName>
    <alternativeName>
        <fullName evidence="5">Diadenosine 5',5'''-P1,P4-tetraphosphate pyrophosphohydrolase</fullName>
    </alternativeName>
    <alternativeName>
        <fullName evidence="7">Diadenosine tetraphosphatase</fullName>
    </alternativeName>
</protein>
<evidence type="ECO:0000259" key="9">
    <source>
        <dbReference type="Pfam" id="PF00149"/>
    </source>
</evidence>
<feature type="domain" description="Calcineurin-like phosphoesterase" evidence="9">
    <location>
        <begin position="1"/>
        <end position="132"/>
    </location>
</feature>
<dbReference type="GO" id="GO:0008803">
    <property type="term" value="F:bis(5'-nucleosyl)-tetraphosphatase (symmetrical) activity"/>
    <property type="evidence" value="ECO:0007669"/>
    <property type="project" value="UniProtKB-EC"/>
</dbReference>
<comment type="similarity">
    <text evidence="2">Belongs to the Ap4A hydrolase family.</text>
</comment>
<comment type="function">
    <text evidence="1">Hydrolyzes diadenosine 5',5'''-P1,P4-tetraphosphate to yield ADP.</text>
</comment>
<dbReference type="CDD" id="cd07422">
    <property type="entry name" value="MPP_ApaH"/>
    <property type="match status" value="1"/>
</dbReference>
<evidence type="ECO:0000256" key="3">
    <source>
        <dbReference type="ARBA" id="ARBA00012506"/>
    </source>
</evidence>
<evidence type="ECO:0000256" key="7">
    <source>
        <dbReference type="ARBA" id="ARBA00033210"/>
    </source>
</evidence>
<dbReference type="PIRSF" id="PIRSF000903">
    <property type="entry name" value="B5n-ttraPtase_sm"/>
    <property type="match status" value="1"/>
</dbReference>
<dbReference type="Pfam" id="PF00149">
    <property type="entry name" value="Metallophos"/>
    <property type="match status" value="1"/>
</dbReference>
<evidence type="ECO:0000256" key="6">
    <source>
        <dbReference type="ARBA" id="ARBA00032248"/>
    </source>
</evidence>
<name>A0A7V7GUP2_9GAMM</name>
<evidence type="ECO:0000256" key="4">
    <source>
        <dbReference type="ARBA" id="ARBA00022801"/>
    </source>
</evidence>
<evidence type="ECO:0000313" key="11">
    <source>
        <dbReference type="Proteomes" id="UP000463138"/>
    </source>
</evidence>
<proteinExistence type="inferred from homology"/>
<dbReference type="Proteomes" id="UP000463138">
    <property type="component" value="Unassembled WGS sequence"/>
</dbReference>
<dbReference type="EC" id="3.6.1.41" evidence="3"/>
<dbReference type="AlphaFoldDB" id="A0A7V7GUP2"/>
<organism evidence="10 11">
    <name type="scientific">Halopseudomonas laoshanensis</name>
    <dbReference type="NCBI Taxonomy" id="2268758"/>
    <lineage>
        <taxon>Bacteria</taxon>
        <taxon>Pseudomonadati</taxon>
        <taxon>Pseudomonadota</taxon>
        <taxon>Gammaproteobacteria</taxon>
        <taxon>Pseudomonadales</taxon>
        <taxon>Pseudomonadaceae</taxon>
        <taxon>Halopseudomonas</taxon>
    </lineage>
</organism>
<sequence length="272" mass="30259">MTTYAVGDIQGCLKPLKCLLDEVAFNRSCDVLWSVGDLVNRGPDSLDTLRFIDSLGSACIAVLGNHDLHLLAASRDASRLRKSDTLLPILKADDREQLLTSLRRRPLAHWDERLGVLMTHAGLPPTWTVKQTLKRAAEVEEVLRCDERLPLFLDEMYGNEPDRWKPSLTGPARLRCITNYLTRMRFCKADGTLDLKTKEGVGAAPKGFAPWFTYPRRDPQTQVVFGHWAALEAKTGVAGIHALDSGCVWGNSMTLMNLDTGERHQCSCGEPT</sequence>
<keyword evidence="11" id="KW-1185">Reference proteome</keyword>
<dbReference type="InterPro" id="IPR004843">
    <property type="entry name" value="Calcineurin-like_PHP"/>
</dbReference>
<evidence type="ECO:0000256" key="1">
    <source>
        <dbReference type="ARBA" id="ARBA00003413"/>
    </source>
</evidence>
<accession>A0A7V7GUP2</accession>
<dbReference type="RefSeq" id="WP_149332589.1">
    <property type="nucleotide sequence ID" value="NZ_QOVF01000002.1"/>
</dbReference>
<dbReference type="InterPro" id="IPR004617">
    <property type="entry name" value="ApaH"/>
</dbReference>